<evidence type="ECO:0000313" key="1">
    <source>
        <dbReference type="EMBL" id="KIG12387.1"/>
    </source>
</evidence>
<protein>
    <submittedName>
        <fullName evidence="1">Uncharacterized protein</fullName>
    </submittedName>
</protein>
<accession>A0A0C2CX02</accession>
<dbReference type="EMBL" id="JMCC02000133">
    <property type="protein sequence ID" value="KIG12387.1"/>
    <property type="molecule type" value="Genomic_DNA"/>
</dbReference>
<gene>
    <name evidence="1" type="ORF">DB30_01509</name>
</gene>
<dbReference type="Proteomes" id="UP000031599">
    <property type="component" value="Unassembled WGS sequence"/>
</dbReference>
<organism evidence="1 2">
    <name type="scientific">Enhygromyxa salina</name>
    <dbReference type="NCBI Taxonomy" id="215803"/>
    <lineage>
        <taxon>Bacteria</taxon>
        <taxon>Pseudomonadati</taxon>
        <taxon>Myxococcota</taxon>
        <taxon>Polyangia</taxon>
        <taxon>Nannocystales</taxon>
        <taxon>Nannocystaceae</taxon>
        <taxon>Enhygromyxa</taxon>
    </lineage>
</organism>
<dbReference type="AlphaFoldDB" id="A0A0C2CX02"/>
<proteinExistence type="predicted"/>
<reference evidence="1 2" key="1">
    <citation type="submission" date="2014-12" db="EMBL/GenBank/DDBJ databases">
        <title>Genome assembly of Enhygromyxa salina DSM 15201.</title>
        <authorList>
            <person name="Sharma G."/>
            <person name="Subramanian S."/>
        </authorList>
    </citation>
    <scope>NUCLEOTIDE SEQUENCE [LARGE SCALE GENOMIC DNA]</scope>
    <source>
        <strain evidence="1 2">DSM 15201</strain>
    </source>
</reference>
<name>A0A0C2CX02_9BACT</name>
<sequence length="247" mass="25383">MPLAAVLGVGLAASSLLGCAPDKGPGSLVVSYVLGNSKTCAELGIEDMRAELVQGPADNTTVVYSEDLPCAADSDIIFEGLEPGIYSLVVEGYDSNGVATLDNLGEPASARAVEIFEAAETSTDVSLTARPAKLEIAWRLGVGGFGNCGSEGIDRLRITAYQVGGSTELLQTELDCELTSDGNNGYRTVPDPERALNGALLGEVGIQPLSASGSPVGTAAKFTFMPVGAGYPVRLNIECSAAGCYEQ</sequence>
<evidence type="ECO:0000313" key="2">
    <source>
        <dbReference type="Proteomes" id="UP000031599"/>
    </source>
</evidence>
<comment type="caution">
    <text evidence="1">The sequence shown here is derived from an EMBL/GenBank/DDBJ whole genome shotgun (WGS) entry which is preliminary data.</text>
</comment>